<feature type="transmembrane region" description="Helical" evidence="6">
    <location>
        <begin position="182"/>
        <end position="203"/>
    </location>
</feature>
<sequence>MAQERARSKDAKSDDIKAADIKSDDVEKSPEKKSSEAKGSRFAATEQRRPGAAEASSSETGSKRRISLTERLQQRKVTEAQGNQAQGPAAPTPELRAERDQEPDSEQPARRRPAGPPPRRLATPANDDLPSIGGLIFSLQQKPSSTPFLIAGIASVVWFVIGGFLSYGLLTSESLSTTPSMLAAAMAIVIPIALFWFLALLVWRAQELRLMASAMTEVAVRLAEPDKLAEQSVASLGQVIRRQVAAMNDGISRAIGRASELEALVHNEVAALERSYGDNETRVRGLISELASEREALLNNSDRVSASLKGVGQQVAKDIAAATNEIDKNLADRGMKLTELLVARSNEAAKEVYKVQDVIAANMPGLLQELGKEQAGLTKLVEDAVNNLSALEGAVGARTEQFDRVMQERSAGFAMTLAERIQGLENLVEDGTRRIETTMQERSDLLDSRLQERSDLLTSQLQERTDALGSQIDRGAQTLVKTLEDGTEVFAVSADNSISGLETALRSRTDAFTSSINQGAVALDRTLAERSDSVSKTLYARLDAIDTAFGERAGLVARGIDERLTAIDKVLEHRSIAVAKGLDERLTLLDKAFEERGNAVNKGLDDRLALIGKTLDERGGKVTKDLDERLALLDKTFETRGAEVAKTLSENMKAIDETFEQRTAFATKRMDERLIAMDKQLQQRAGEVVQGLDERLKAIDTTIEQRGGAVTQNLDARLKAIDTTFQQRTGEVDQTLTKHVQGAEQTFGRQTELLHKVLSENSASLRETAAIVGKQSGQAVDVLTKQTDSLKEVSSGLLDQIHSLTQRFENQGQGILTAAKALETSNTKIDSILESRHQAIIGLLHTVNNKARELDDQMKNYVGVITNSMTEAEERAKHATQLLSRDTSHQARQAVAQIEKLRTDAQNHTARAVSDLKNSFAKVIGDLGQQMEQMRGQFANTSQGMREVARQTAGDLEALRHEMQTRMEALPEHTAQATEAIRKALANQISEIEAITPVLTSAATQGINQGIGQGSGQAPRQEESYRPAPAKETPSQPYGSSSDYGSYDPATPLSGETIPPVHQYDYSPVPEFDSYGRPTGGGTTGDIGDVAGNLAEQLSGASSYTEPSEPSFGGGNRQAGGRQNTSGSRQASGGGRGQQTPPPRQNARPAAGGAAPGGLRLDEIARAIDQRTAADVWQRYRSGQEGVLNRRLYTREGQGTFDEISRRYARDPEFRGTVDRYMSDFERLLGEAEQADPEGRMLDNYLVSETGRVYLLLAHASGRLR</sequence>
<feature type="compositionally biased region" description="Basic and acidic residues" evidence="5">
    <location>
        <begin position="1"/>
        <end position="39"/>
    </location>
</feature>
<feature type="compositionally biased region" description="Low complexity" evidence="5">
    <location>
        <begin position="80"/>
        <end position="89"/>
    </location>
</feature>
<keyword evidence="3" id="KW-0505">Motor protein</keyword>
<keyword evidence="6" id="KW-0472">Membrane</keyword>
<evidence type="ECO:0000313" key="7">
    <source>
        <dbReference type="EMBL" id="MFD0987658.1"/>
    </source>
</evidence>
<evidence type="ECO:0000256" key="4">
    <source>
        <dbReference type="ARBA" id="ARBA00023212"/>
    </source>
</evidence>
<dbReference type="EMBL" id="JBHTJO010000001">
    <property type="protein sequence ID" value="MFD0987658.1"/>
    <property type="molecule type" value="Genomic_DNA"/>
</dbReference>
<keyword evidence="4" id="KW-0206">Cytoskeleton</keyword>
<dbReference type="RefSeq" id="WP_379089857.1">
    <property type="nucleotide sequence ID" value="NZ_JBHTJO010000001.1"/>
</dbReference>
<keyword evidence="2" id="KW-0963">Cytoplasm</keyword>
<reference evidence="8" key="1">
    <citation type="journal article" date="2019" name="Int. J. Syst. Evol. Microbiol.">
        <title>The Global Catalogue of Microorganisms (GCM) 10K type strain sequencing project: providing services to taxonomists for standard genome sequencing and annotation.</title>
        <authorList>
            <consortium name="The Broad Institute Genomics Platform"/>
            <consortium name="The Broad Institute Genome Sequencing Center for Infectious Disease"/>
            <person name="Wu L."/>
            <person name="Ma J."/>
        </authorList>
    </citation>
    <scope>NUCLEOTIDE SEQUENCE [LARGE SCALE GENOMIC DNA]</scope>
    <source>
        <strain evidence="8">CCUG 61697</strain>
    </source>
</reference>
<dbReference type="Gene3D" id="1.20.5.1230">
    <property type="entry name" value="Apolipoprotein A-I"/>
    <property type="match status" value="1"/>
</dbReference>
<evidence type="ECO:0000256" key="5">
    <source>
        <dbReference type="SAM" id="MobiDB-lite"/>
    </source>
</evidence>
<feature type="region of interest" description="Disordered" evidence="5">
    <location>
        <begin position="1007"/>
        <end position="1157"/>
    </location>
</feature>
<comment type="caution">
    <text evidence="7">The sequence shown here is derived from an EMBL/GenBank/DDBJ whole genome shotgun (WGS) entry which is preliminary data.</text>
</comment>
<dbReference type="PANTHER" id="PTHR47970:SF12">
    <property type="entry name" value="KINESIN FAMILY MEMBER 11"/>
    <property type="match status" value="1"/>
</dbReference>
<feature type="region of interest" description="Disordered" evidence="5">
    <location>
        <begin position="1"/>
        <end position="127"/>
    </location>
</feature>
<evidence type="ECO:0008006" key="9">
    <source>
        <dbReference type="Google" id="ProtNLM"/>
    </source>
</evidence>
<dbReference type="Gene3D" id="1.20.120.20">
    <property type="entry name" value="Apolipoprotein"/>
    <property type="match status" value="2"/>
</dbReference>
<proteinExistence type="predicted"/>
<dbReference type="InterPro" id="IPR047149">
    <property type="entry name" value="KIF11-like"/>
</dbReference>
<evidence type="ECO:0000256" key="3">
    <source>
        <dbReference type="ARBA" id="ARBA00023175"/>
    </source>
</evidence>
<evidence type="ECO:0000256" key="2">
    <source>
        <dbReference type="ARBA" id="ARBA00022490"/>
    </source>
</evidence>
<protein>
    <recommendedName>
        <fullName evidence="9">Apolipoprotein A1/A4/E domain-containing protein</fullName>
    </recommendedName>
</protein>
<gene>
    <name evidence="7" type="ORF">ACFQ2F_11180</name>
</gene>
<keyword evidence="6" id="KW-0812">Transmembrane</keyword>
<dbReference type="PANTHER" id="PTHR47970">
    <property type="entry name" value="KINESIN-LIKE PROTEIN KIF11"/>
    <property type="match status" value="1"/>
</dbReference>
<dbReference type="SUPFAM" id="SSF58113">
    <property type="entry name" value="Apolipoprotein A-I"/>
    <property type="match status" value="1"/>
</dbReference>
<evidence type="ECO:0000256" key="1">
    <source>
        <dbReference type="ARBA" id="ARBA00004245"/>
    </source>
</evidence>
<dbReference type="Proteomes" id="UP001597102">
    <property type="component" value="Unassembled WGS sequence"/>
</dbReference>
<keyword evidence="6" id="KW-1133">Transmembrane helix</keyword>
<name>A0ABW3JBH2_9HYPH</name>
<feature type="compositionally biased region" description="Low complexity" evidence="5">
    <location>
        <begin position="1119"/>
        <end position="1131"/>
    </location>
</feature>
<feature type="compositionally biased region" description="Low complexity" evidence="5">
    <location>
        <begin position="1034"/>
        <end position="1049"/>
    </location>
</feature>
<feature type="compositionally biased region" description="Polar residues" evidence="5">
    <location>
        <begin position="1099"/>
        <end position="1108"/>
    </location>
</feature>
<evidence type="ECO:0000256" key="6">
    <source>
        <dbReference type="SAM" id="Phobius"/>
    </source>
</evidence>
<evidence type="ECO:0000313" key="8">
    <source>
        <dbReference type="Proteomes" id="UP001597102"/>
    </source>
</evidence>
<accession>A0ABW3JBH2</accession>
<comment type="subcellular location">
    <subcellularLocation>
        <location evidence="1">Cytoplasm</location>
        <location evidence="1">Cytoskeleton</location>
    </subcellularLocation>
</comment>
<organism evidence="7 8">
    <name type="scientific">Methyloligella solikamskensis</name>
    <dbReference type="NCBI Taxonomy" id="1177756"/>
    <lineage>
        <taxon>Bacteria</taxon>
        <taxon>Pseudomonadati</taxon>
        <taxon>Pseudomonadota</taxon>
        <taxon>Alphaproteobacteria</taxon>
        <taxon>Hyphomicrobiales</taxon>
        <taxon>Hyphomicrobiaceae</taxon>
        <taxon>Methyloligella</taxon>
    </lineage>
</organism>
<feature type="transmembrane region" description="Helical" evidence="6">
    <location>
        <begin position="148"/>
        <end position="170"/>
    </location>
</feature>
<keyword evidence="8" id="KW-1185">Reference proteome</keyword>
<dbReference type="SUPFAM" id="SSF47162">
    <property type="entry name" value="Apolipoprotein"/>
    <property type="match status" value="1"/>
</dbReference>